<feature type="transmembrane region" description="Helical" evidence="1">
    <location>
        <begin position="38"/>
        <end position="60"/>
    </location>
</feature>
<feature type="transmembrane region" description="Helical" evidence="1">
    <location>
        <begin position="12"/>
        <end position="32"/>
    </location>
</feature>
<dbReference type="InterPro" id="IPR003474">
    <property type="entry name" value="Glcn_transporter"/>
</dbReference>
<keyword evidence="1" id="KW-1133">Transmembrane helix</keyword>
<dbReference type="PIRSF" id="PIRSF002746">
    <property type="entry name" value="Gluconate_transporter"/>
    <property type="match status" value="1"/>
</dbReference>
<accession>A0A829X2G4</accession>
<evidence type="ECO:0000256" key="1">
    <source>
        <dbReference type="SAM" id="Phobius"/>
    </source>
</evidence>
<feature type="transmembrane region" description="Helical" evidence="1">
    <location>
        <begin position="252"/>
        <end position="276"/>
    </location>
</feature>
<dbReference type="NCBIfam" id="TIGR00791">
    <property type="entry name" value="gntP"/>
    <property type="match status" value="1"/>
</dbReference>
<name>A0A829X2G4_GLUOY</name>
<feature type="transmembrane region" description="Helical" evidence="1">
    <location>
        <begin position="408"/>
        <end position="426"/>
    </location>
</feature>
<dbReference type="PANTHER" id="PTHR30354">
    <property type="entry name" value="GNT FAMILY GLUCONATE TRANSPORTER"/>
    <property type="match status" value="1"/>
</dbReference>
<reference evidence="2 3" key="1">
    <citation type="submission" date="2013-04" db="EMBL/GenBank/DDBJ databases">
        <title>Gluconobacter oxydans NBRC 3293 whole genome sequence.</title>
        <authorList>
            <person name="Matsutani M."/>
            <person name="Yakushi T."/>
            <person name="Matsushita K."/>
        </authorList>
    </citation>
    <scope>NUCLEOTIDE SEQUENCE [LARGE SCALE GENOMIC DNA]</scope>
    <source>
        <strain evidence="2 3">NBRC 3293</strain>
    </source>
</reference>
<feature type="transmembrane region" description="Helical" evidence="1">
    <location>
        <begin position="446"/>
        <end position="471"/>
    </location>
</feature>
<organism evidence="2 3">
    <name type="scientific">Gluconobacter oxydans NBRC 3293</name>
    <dbReference type="NCBI Taxonomy" id="1315969"/>
    <lineage>
        <taxon>Bacteria</taxon>
        <taxon>Pseudomonadati</taxon>
        <taxon>Pseudomonadota</taxon>
        <taxon>Alphaproteobacteria</taxon>
        <taxon>Acetobacterales</taxon>
        <taxon>Acetobacteraceae</taxon>
        <taxon>Gluconobacter</taxon>
    </lineage>
</organism>
<dbReference type="AlphaFoldDB" id="A0A829X2G4"/>
<feature type="transmembrane region" description="Helical" evidence="1">
    <location>
        <begin position="367"/>
        <end position="396"/>
    </location>
</feature>
<dbReference type="GO" id="GO:0015128">
    <property type="term" value="F:gluconate transmembrane transporter activity"/>
    <property type="evidence" value="ECO:0007669"/>
    <property type="project" value="InterPro"/>
</dbReference>
<keyword evidence="1" id="KW-0472">Membrane</keyword>
<evidence type="ECO:0000313" key="2">
    <source>
        <dbReference type="EMBL" id="GEM18304.1"/>
    </source>
</evidence>
<feature type="transmembrane region" description="Helical" evidence="1">
    <location>
        <begin position="288"/>
        <end position="309"/>
    </location>
</feature>
<keyword evidence="1" id="KW-0812">Transmembrane</keyword>
<dbReference type="GO" id="GO:0005886">
    <property type="term" value="C:plasma membrane"/>
    <property type="evidence" value="ECO:0007669"/>
    <property type="project" value="TreeGrafter"/>
</dbReference>
<feature type="transmembrane region" description="Helical" evidence="1">
    <location>
        <begin position="113"/>
        <end position="138"/>
    </location>
</feature>
<sequence>MAFSKAGEVLMTPMVLLASAIAGIVLMLVLIIRFKLHPILTLLIVSMFVALFAGMPAAKIVPAIEAGMGKTLGHIAIIIALGAMIGKIVEISGGAQVLARDLIARFGDRRVPLALTLAGFLIGIPVFFEVGVIMVMPLLYGVSNVTRRSLMIFALPMCAAMLTVHSFLPPHPGPAAAAAQIGANMGRILAFGVPITLMVCGAGALIAQRMTRREFTYAPDIQAAVSGCEDGTFNALPEASTHALPSAEPPGFWLIVGLILLPIVLIMLGTMLSIFLPAASSYAGVAHLVGSPVTALLLDTLLAGYTLGLRRGWSFEQVSTVIGSAVPGVALVILIAGCGGVFGNILVESGIGHVISDILRTTGLPALALAFILSMILRAVQGSTTVALVTTAGILGPMISEMHANPNQLALLALAMGGGGLSVSHVNDAGFWIFTKLSGIDVADGLRTWTVLTTTLGVLGFLATCLLWPFVS</sequence>
<dbReference type="Proteomes" id="UP000484858">
    <property type="component" value="Unassembled WGS sequence"/>
</dbReference>
<feature type="transmembrane region" description="Helical" evidence="1">
    <location>
        <begin position="188"/>
        <end position="207"/>
    </location>
</feature>
<proteinExistence type="predicted"/>
<comment type="caution">
    <text evidence="2">The sequence shown here is derived from an EMBL/GenBank/DDBJ whole genome shotgun (WGS) entry which is preliminary data.</text>
</comment>
<evidence type="ECO:0000313" key="3">
    <source>
        <dbReference type="Proteomes" id="UP000484858"/>
    </source>
</evidence>
<dbReference type="Pfam" id="PF02447">
    <property type="entry name" value="GntP_permease"/>
    <property type="match status" value="1"/>
</dbReference>
<gene>
    <name evidence="2" type="ORF">NBRC3293_2801</name>
</gene>
<dbReference type="PANTHER" id="PTHR30354:SF25">
    <property type="entry name" value="INNER MEMBRANE PERMEASE YGBN"/>
    <property type="match status" value="1"/>
</dbReference>
<protein>
    <submittedName>
        <fullName evidence="2">Gluconate transporter family protein</fullName>
    </submittedName>
</protein>
<feature type="transmembrane region" description="Helical" evidence="1">
    <location>
        <begin position="72"/>
        <end position="93"/>
    </location>
</feature>
<dbReference type="EMBL" id="BARJ01000012">
    <property type="protein sequence ID" value="GEM18304.1"/>
    <property type="molecule type" value="Genomic_DNA"/>
</dbReference>
<feature type="transmembrane region" description="Helical" evidence="1">
    <location>
        <begin position="321"/>
        <end position="347"/>
    </location>
</feature>